<feature type="region of interest" description="Disordered" evidence="2">
    <location>
        <begin position="835"/>
        <end position="908"/>
    </location>
</feature>
<name>A0A517QII3_9PLAN</name>
<dbReference type="SUPFAM" id="SSF48452">
    <property type="entry name" value="TPR-like"/>
    <property type="match status" value="1"/>
</dbReference>
<gene>
    <name evidence="3" type="ORF">Mal48_06720</name>
</gene>
<feature type="repeat" description="TPR" evidence="1">
    <location>
        <begin position="145"/>
        <end position="178"/>
    </location>
</feature>
<feature type="region of interest" description="Disordered" evidence="2">
    <location>
        <begin position="235"/>
        <end position="254"/>
    </location>
</feature>
<proteinExistence type="predicted"/>
<feature type="compositionally biased region" description="Polar residues" evidence="2">
    <location>
        <begin position="440"/>
        <end position="452"/>
    </location>
</feature>
<dbReference type="KEGG" id="tpol:Mal48_06720"/>
<feature type="compositionally biased region" description="Polar residues" evidence="2">
    <location>
        <begin position="316"/>
        <end position="344"/>
    </location>
</feature>
<dbReference type="InterPro" id="IPR019734">
    <property type="entry name" value="TPR_rpt"/>
</dbReference>
<dbReference type="InterPro" id="IPR011990">
    <property type="entry name" value="TPR-like_helical_dom_sf"/>
</dbReference>
<dbReference type="EMBL" id="CP036267">
    <property type="protein sequence ID" value="QDT31439.1"/>
    <property type="molecule type" value="Genomic_DNA"/>
</dbReference>
<dbReference type="Pfam" id="PF13432">
    <property type="entry name" value="TPR_16"/>
    <property type="match status" value="2"/>
</dbReference>
<feature type="compositionally biased region" description="Polar residues" evidence="2">
    <location>
        <begin position="540"/>
        <end position="589"/>
    </location>
</feature>
<feature type="compositionally biased region" description="Polar residues" evidence="2">
    <location>
        <begin position="460"/>
        <end position="481"/>
    </location>
</feature>
<feature type="compositionally biased region" description="Low complexity" evidence="2">
    <location>
        <begin position="776"/>
        <end position="799"/>
    </location>
</feature>
<evidence type="ECO:0000256" key="1">
    <source>
        <dbReference type="PROSITE-ProRule" id="PRU00339"/>
    </source>
</evidence>
<dbReference type="PROSITE" id="PS50005">
    <property type="entry name" value="TPR"/>
    <property type="match status" value="1"/>
</dbReference>
<dbReference type="PROSITE" id="PS51257">
    <property type="entry name" value="PROKAR_LIPOPROTEIN"/>
    <property type="match status" value="1"/>
</dbReference>
<evidence type="ECO:0000313" key="3">
    <source>
        <dbReference type="EMBL" id="QDT31439.1"/>
    </source>
</evidence>
<protein>
    <submittedName>
        <fullName evidence="3">Tetratricopeptide repeat protein</fullName>
    </submittedName>
</protein>
<dbReference type="PANTHER" id="PTHR44809:SF1">
    <property type="entry name" value="PROTEIN O-MANNOSYL-TRANSFERASE TMTC1"/>
    <property type="match status" value="1"/>
</dbReference>
<dbReference type="InterPro" id="IPR052943">
    <property type="entry name" value="TMTC_O-mannosyl-trnsfr"/>
</dbReference>
<feature type="compositionally biased region" description="Polar residues" evidence="2">
    <location>
        <begin position="722"/>
        <end position="743"/>
    </location>
</feature>
<feature type="region of interest" description="Disordered" evidence="2">
    <location>
        <begin position="398"/>
        <end position="481"/>
    </location>
</feature>
<dbReference type="PANTHER" id="PTHR44809">
    <property type="match status" value="1"/>
</dbReference>
<reference evidence="3 4" key="1">
    <citation type="submission" date="2019-02" db="EMBL/GenBank/DDBJ databases">
        <title>Deep-cultivation of Planctomycetes and their phenomic and genomic characterization uncovers novel biology.</title>
        <authorList>
            <person name="Wiegand S."/>
            <person name="Jogler M."/>
            <person name="Boedeker C."/>
            <person name="Pinto D."/>
            <person name="Vollmers J."/>
            <person name="Rivas-Marin E."/>
            <person name="Kohn T."/>
            <person name="Peeters S.H."/>
            <person name="Heuer A."/>
            <person name="Rast P."/>
            <person name="Oberbeckmann S."/>
            <person name="Bunk B."/>
            <person name="Jeske O."/>
            <person name="Meyerdierks A."/>
            <person name="Storesund J.E."/>
            <person name="Kallscheuer N."/>
            <person name="Luecker S."/>
            <person name="Lage O.M."/>
            <person name="Pohl T."/>
            <person name="Merkel B.J."/>
            <person name="Hornburger P."/>
            <person name="Mueller R.-W."/>
            <person name="Bruemmer F."/>
            <person name="Labrenz M."/>
            <person name="Spormann A.M."/>
            <person name="Op den Camp H."/>
            <person name="Overmann J."/>
            <person name="Amann R."/>
            <person name="Jetten M.S.M."/>
            <person name="Mascher T."/>
            <person name="Medema M.H."/>
            <person name="Devos D.P."/>
            <person name="Kaster A.-K."/>
            <person name="Ovreas L."/>
            <person name="Rohde M."/>
            <person name="Galperin M.Y."/>
            <person name="Jogler C."/>
        </authorList>
    </citation>
    <scope>NUCLEOTIDE SEQUENCE [LARGE SCALE GENOMIC DNA]</scope>
    <source>
        <strain evidence="3 4">Mal48</strain>
    </source>
</reference>
<feature type="compositionally biased region" description="Polar residues" evidence="2">
    <location>
        <begin position="407"/>
        <end position="426"/>
    </location>
</feature>
<feature type="compositionally biased region" description="Polar residues" evidence="2">
    <location>
        <begin position="503"/>
        <end position="530"/>
    </location>
</feature>
<organism evidence="3 4">
    <name type="scientific">Thalassoglobus polymorphus</name>
    <dbReference type="NCBI Taxonomy" id="2527994"/>
    <lineage>
        <taxon>Bacteria</taxon>
        <taxon>Pseudomonadati</taxon>
        <taxon>Planctomycetota</taxon>
        <taxon>Planctomycetia</taxon>
        <taxon>Planctomycetales</taxon>
        <taxon>Planctomycetaceae</taxon>
        <taxon>Thalassoglobus</taxon>
    </lineage>
</organism>
<dbReference type="Proteomes" id="UP000315724">
    <property type="component" value="Chromosome"/>
</dbReference>
<feature type="compositionally biased region" description="Polar residues" evidence="2">
    <location>
        <begin position="847"/>
        <end position="883"/>
    </location>
</feature>
<feature type="region of interest" description="Disordered" evidence="2">
    <location>
        <begin position="689"/>
        <end position="801"/>
    </location>
</feature>
<feature type="compositionally biased region" description="Polar residues" evidence="2">
    <location>
        <begin position="351"/>
        <end position="363"/>
    </location>
</feature>
<keyword evidence="1" id="KW-0802">TPR repeat</keyword>
<feature type="region of interest" description="Disordered" evidence="2">
    <location>
        <begin position="316"/>
        <end position="375"/>
    </location>
</feature>
<feature type="compositionally biased region" description="Polar residues" evidence="2">
    <location>
        <begin position="287"/>
        <end position="296"/>
    </location>
</feature>
<keyword evidence="4" id="KW-1185">Reference proteome</keyword>
<evidence type="ECO:0000313" key="4">
    <source>
        <dbReference type="Proteomes" id="UP000315724"/>
    </source>
</evidence>
<feature type="compositionally biased region" description="Low complexity" evidence="2">
    <location>
        <begin position="689"/>
        <end position="720"/>
    </location>
</feature>
<dbReference type="OrthoDB" id="215821at2"/>
<dbReference type="RefSeq" id="WP_145195989.1">
    <property type="nucleotide sequence ID" value="NZ_CP036267.1"/>
</dbReference>
<evidence type="ECO:0000256" key="2">
    <source>
        <dbReference type="SAM" id="MobiDB-lite"/>
    </source>
</evidence>
<feature type="region of interest" description="Disordered" evidence="2">
    <location>
        <begin position="499"/>
        <end position="637"/>
    </location>
</feature>
<feature type="region of interest" description="Disordered" evidence="2">
    <location>
        <begin position="262"/>
        <end position="297"/>
    </location>
</feature>
<feature type="compositionally biased region" description="Polar residues" evidence="2">
    <location>
        <begin position="612"/>
        <end position="637"/>
    </location>
</feature>
<dbReference type="SMART" id="SM00028">
    <property type="entry name" value="TPR"/>
    <property type="match status" value="3"/>
</dbReference>
<dbReference type="Gene3D" id="1.25.40.10">
    <property type="entry name" value="Tetratricopeptide repeat domain"/>
    <property type="match status" value="1"/>
</dbReference>
<accession>A0A517QII3</accession>
<dbReference type="AlphaFoldDB" id="A0A517QII3"/>
<sequence length="908" mass="101560">MKPTNRLILFSLCLTMGCRTADTSSFSLKSLPFGSKSSKAEMTEEEIEENSRKFVENVKKKAARTEQEAEASIKLGQQEIIAWYQDEDDRHISKARKHFQKSLELQPTQNVEAHHGLAVVADLEKNFKEAEKQYQYALAQAPSDSKILGNLGYSYLLQNRLAESERYLLRSTQVDPTNTDAVKHLGDVYAAQGRPGEAQATYSKIMSSEAARQLASEQVKPTPEKQEESLLGKLMPGHQQQQQQVNSETNPKQPSIAELQNRAAMSRVQQPTREEFSGLPSIRPDMQHQSHSQLNPEQRLKDELAAIDRERYQNHQGSAISMNSSTGAIERSSLGSQQTRSPQPLNAREQYAQNFQQQQSGASRQAYGGNGNRQQGTALFIGREGEISNLPNQQQVVRQQQQVVRQSPTQLPQISSGQSVNSDFNPQQPPENSRFPAGPISQSQYLTQQNASHDPLQKPWSGTSTPEQQHNAQTNRAQQVGYHPQNSAAQLNETRNLGYEYPTNDQSVATPSTSAQIYSGRRNVTATPNGNPEGAPATLRQPSQQYSNPAQQFNNHPEQFNHSNQYQNPPRHQPSPNNINSPKEPSSRNAFEEASLEAARMGMGLGPGSMFPTMNQTAPQQQPGANSRWNGSSYSQPNRVLPTDMAPLDLQQAFDRPAVNSMGQQVPTSEVTNRPEQFGTASRYDAHLQQQNHQTPGQQQQLLQQQRRQQQQMEQQLGQQRMPASQQLNQQMQGAWNQRQMNLHTPAPNAPALRSPAEHGGMLPYETTSDNKPERPQGQQQFQEQQQEQQYQPQPQSQQNFSAQRPLNQNFYGQVQDRSSGENRGTQQIPGAAASNQNYIEPPPYHSSLNQSNQTNPYQQQPIIQSGYQETRPSQNEPASRSYNPPHPSSYGQLPAIVPGEKQTTTLP</sequence>